<name>A0A3B1E8X1_9ZZZZ</name>
<dbReference type="EMBL" id="UOGK01000665">
    <property type="protein sequence ID" value="VAX42247.1"/>
    <property type="molecule type" value="Genomic_DNA"/>
</dbReference>
<dbReference type="PANTHER" id="PTHR46637">
    <property type="entry name" value="TIS1421-TRANSPOSASE PROTEIN A"/>
    <property type="match status" value="1"/>
</dbReference>
<dbReference type="Pfam" id="PF13340">
    <property type="entry name" value="DUF4096"/>
    <property type="match status" value="1"/>
</dbReference>
<organism evidence="2">
    <name type="scientific">hydrothermal vent metagenome</name>
    <dbReference type="NCBI Taxonomy" id="652676"/>
    <lineage>
        <taxon>unclassified sequences</taxon>
        <taxon>metagenomes</taxon>
        <taxon>ecological metagenomes</taxon>
    </lineage>
</organism>
<proteinExistence type="predicted"/>
<feature type="domain" description="Insertion element IS402-like" evidence="1">
    <location>
        <begin position="18"/>
        <end position="89"/>
    </location>
</feature>
<protein>
    <recommendedName>
        <fullName evidence="1">Insertion element IS402-like domain-containing protein</fullName>
    </recommendedName>
</protein>
<reference evidence="2" key="1">
    <citation type="submission" date="2018-06" db="EMBL/GenBank/DDBJ databases">
        <authorList>
            <person name="Zhirakovskaya E."/>
        </authorList>
    </citation>
    <scope>NUCLEOTIDE SEQUENCE</scope>
</reference>
<dbReference type="InterPro" id="IPR025161">
    <property type="entry name" value="IS402-like_dom"/>
</dbReference>
<gene>
    <name evidence="2" type="ORF">MNBD_PLANCTO03-687</name>
</gene>
<evidence type="ECO:0000313" key="2">
    <source>
        <dbReference type="EMBL" id="VAX42247.1"/>
    </source>
</evidence>
<dbReference type="AlphaFoldDB" id="A0A3B1E8X1"/>
<sequence>MAKRHHRLEPLPTIWRCPDELWARFVLVLDELDPPAATGRKRIDQRNALDGMIHQGCTGCQWHAIPREFGDYHSIHRTMQRWIACGVHALVWSILVAECDELDGVDFDWQSTDAAMGKVRFGGIKSARTLQIAAKTAQNAA</sequence>
<evidence type="ECO:0000259" key="1">
    <source>
        <dbReference type="Pfam" id="PF13340"/>
    </source>
</evidence>
<dbReference type="PANTHER" id="PTHR46637:SF1">
    <property type="entry name" value="BLL5188 PROTEIN"/>
    <property type="match status" value="1"/>
</dbReference>
<dbReference type="InterPro" id="IPR052909">
    <property type="entry name" value="Transposase_6_like"/>
</dbReference>
<accession>A0A3B1E8X1</accession>